<comment type="caution">
    <text evidence="2">The sequence shown here is derived from an EMBL/GenBank/DDBJ whole genome shotgun (WGS) entry which is preliminary data.</text>
</comment>
<reference evidence="2" key="1">
    <citation type="journal article" date="2020" name="J Insects Food Feed">
        <title>The yellow mealworm (Tenebrio molitor) genome: a resource for the emerging insects as food and feed industry.</title>
        <authorList>
            <person name="Eriksson T."/>
            <person name="Andere A."/>
            <person name="Kelstrup H."/>
            <person name="Emery V."/>
            <person name="Picard C."/>
        </authorList>
    </citation>
    <scope>NUCLEOTIDE SEQUENCE</scope>
    <source>
        <strain evidence="2">Stoneville</strain>
        <tissue evidence="2">Whole head</tissue>
    </source>
</reference>
<evidence type="ECO:0000313" key="3">
    <source>
        <dbReference type="Proteomes" id="UP000719412"/>
    </source>
</evidence>
<organism evidence="2 3">
    <name type="scientific">Tenebrio molitor</name>
    <name type="common">Yellow mealworm beetle</name>
    <dbReference type="NCBI Taxonomy" id="7067"/>
    <lineage>
        <taxon>Eukaryota</taxon>
        <taxon>Metazoa</taxon>
        <taxon>Ecdysozoa</taxon>
        <taxon>Arthropoda</taxon>
        <taxon>Hexapoda</taxon>
        <taxon>Insecta</taxon>
        <taxon>Pterygota</taxon>
        <taxon>Neoptera</taxon>
        <taxon>Endopterygota</taxon>
        <taxon>Coleoptera</taxon>
        <taxon>Polyphaga</taxon>
        <taxon>Cucujiformia</taxon>
        <taxon>Tenebrionidae</taxon>
        <taxon>Tenebrio</taxon>
    </lineage>
</organism>
<feature type="region of interest" description="Disordered" evidence="1">
    <location>
        <begin position="1"/>
        <end position="44"/>
    </location>
</feature>
<evidence type="ECO:0000256" key="1">
    <source>
        <dbReference type="SAM" id="MobiDB-lite"/>
    </source>
</evidence>
<reference evidence="2" key="2">
    <citation type="submission" date="2021-08" db="EMBL/GenBank/DDBJ databases">
        <authorList>
            <person name="Eriksson T."/>
        </authorList>
    </citation>
    <scope>NUCLEOTIDE SEQUENCE</scope>
    <source>
        <strain evidence="2">Stoneville</strain>
        <tissue evidence="2">Whole head</tissue>
    </source>
</reference>
<proteinExistence type="predicted"/>
<sequence length="99" mass="10733">MAKERRVRTKKNEKGVSNPPKNEEEAGNSEARLEEEAGGGGGGLAQDEVIKVLQTNLNRSRAAHQLLHKPIKEEEIDVVTISEPKAHSNQGEVAPAKSN</sequence>
<gene>
    <name evidence="2" type="ORF">GEV33_000585</name>
</gene>
<dbReference type="SUPFAM" id="SSF56219">
    <property type="entry name" value="DNase I-like"/>
    <property type="match status" value="1"/>
</dbReference>
<dbReference type="EMBL" id="JABDTM020003673">
    <property type="protein sequence ID" value="KAH0822206.1"/>
    <property type="molecule type" value="Genomic_DNA"/>
</dbReference>
<dbReference type="Gene3D" id="3.60.10.10">
    <property type="entry name" value="Endonuclease/exonuclease/phosphatase"/>
    <property type="match status" value="1"/>
</dbReference>
<dbReference type="InterPro" id="IPR036691">
    <property type="entry name" value="Endo/exonu/phosph_ase_sf"/>
</dbReference>
<accession>A0A8J6HYW5</accession>
<evidence type="ECO:0000313" key="2">
    <source>
        <dbReference type="EMBL" id="KAH0822206.1"/>
    </source>
</evidence>
<dbReference type="AlphaFoldDB" id="A0A8J6HYW5"/>
<dbReference type="Proteomes" id="UP000719412">
    <property type="component" value="Unassembled WGS sequence"/>
</dbReference>
<feature type="compositionally biased region" description="Basic and acidic residues" evidence="1">
    <location>
        <begin position="1"/>
        <end position="14"/>
    </location>
</feature>
<keyword evidence="3" id="KW-1185">Reference proteome</keyword>
<protein>
    <submittedName>
        <fullName evidence="2">Uncharacterized protein</fullName>
    </submittedName>
</protein>
<name>A0A8J6HYW5_TENMO</name>